<dbReference type="AlphaFoldDB" id="A0A085MU34"/>
<protein>
    <submittedName>
        <fullName evidence="3">Uncharacterized protein</fullName>
    </submittedName>
</protein>
<dbReference type="Proteomes" id="UP000030758">
    <property type="component" value="Unassembled WGS sequence"/>
</dbReference>
<accession>A0A085MU34</accession>
<feature type="region of interest" description="Disordered" evidence="1">
    <location>
        <begin position="22"/>
        <end position="54"/>
    </location>
</feature>
<dbReference type="EMBL" id="KL363279">
    <property type="protein sequence ID" value="KFD49037.1"/>
    <property type="molecule type" value="Genomic_DNA"/>
</dbReference>
<evidence type="ECO:0000256" key="1">
    <source>
        <dbReference type="SAM" id="MobiDB-lite"/>
    </source>
</evidence>
<organism evidence="3">
    <name type="scientific">Trichuris suis</name>
    <name type="common">pig whipworm</name>
    <dbReference type="NCBI Taxonomy" id="68888"/>
    <lineage>
        <taxon>Eukaryota</taxon>
        <taxon>Metazoa</taxon>
        <taxon>Ecdysozoa</taxon>
        <taxon>Nematoda</taxon>
        <taxon>Enoplea</taxon>
        <taxon>Dorylaimia</taxon>
        <taxon>Trichinellida</taxon>
        <taxon>Trichuridae</taxon>
        <taxon>Trichuris</taxon>
    </lineage>
</organism>
<dbReference type="EMBL" id="KL367651">
    <property type="protein sequence ID" value="KFD60730.1"/>
    <property type="molecule type" value="Genomic_DNA"/>
</dbReference>
<proteinExistence type="predicted"/>
<evidence type="ECO:0000313" key="2">
    <source>
        <dbReference type="EMBL" id="KFD49037.1"/>
    </source>
</evidence>
<reference evidence="3 4" key="1">
    <citation type="journal article" date="2014" name="Nat. Genet.">
        <title>Genome and transcriptome of the porcine whipworm Trichuris suis.</title>
        <authorList>
            <person name="Jex A.R."/>
            <person name="Nejsum P."/>
            <person name="Schwarz E.M."/>
            <person name="Hu L."/>
            <person name="Young N.D."/>
            <person name="Hall R.S."/>
            <person name="Korhonen P.K."/>
            <person name="Liao S."/>
            <person name="Thamsborg S."/>
            <person name="Xia J."/>
            <person name="Xu P."/>
            <person name="Wang S."/>
            <person name="Scheerlinck J.P."/>
            <person name="Hofmann A."/>
            <person name="Sternberg P.W."/>
            <person name="Wang J."/>
            <person name="Gasser R.B."/>
        </authorList>
    </citation>
    <scope>NUCLEOTIDE SEQUENCE [LARGE SCALE GENOMIC DNA]</scope>
    <source>
        <strain evidence="3">DCEP-RM93F</strain>
        <strain evidence="2">DCEP-RM93M</strain>
    </source>
</reference>
<keyword evidence="4" id="KW-1185">Reference proteome</keyword>
<sequence>MEPTEQVPLLVRRRSPVGRMLPSMCDSFPNMTARRASRSPNGSTSSSWCAGSEGSTMSLASYRCDWLVGPSLCIASFRLSTRGTLPRSRTR</sequence>
<evidence type="ECO:0000313" key="3">
    <source>
        <dbReference type="EMBL" id="KFD60730.1"/>
    </source>
</evidence>
<evidence type="ECO:0000313" key="4">
    <source>
        <dbReference type="Proteomes" id="UP000030764"/>
    </source>
</evidence>
<feature type="compositionally biased region" description="Polar residues" evidence="1">
    <location>
        <begin position="38"/>
        <end position="54"/>
    </location>
</feature>
<name>A0A085MU34_9BILA</name>
<gene>
    <name evidence="2" type="ORF">M513_10085</name>
    <name evidence="3" type="ORF">M514_10085</name>
</gene>
<dbReference type="Proteomes" id="UP000030764">
    <property type="component" value="Unassembled WGS sequence"/>
</dbReference>